<dbReference type="AlphaFoldDB" id="A0A317SW29"/>
<name>A0A317SW29_9PEZI</name>
<proteinExistence type="predicted"/>
<accession>A0A317SW29</accession>
<dbReference type="OrthoDB" id="5038142at2759"/>
<sequence length="138" mass="15095">MSARFQKALEHSAAISTIIVGTLLFAMDLLHRSDAQGINKKLDKVQTDLNDTNHQVRALETKIGTVETKIGTVETKLGTVETKLGTVEAHLTKEIRLARAISENAPLLLIDDLKKRQAAAEVLDKYKKCIQSGGTDCL</sequence>
<gene>
    <name evidence="1" type="ORF">C7212DRAFT_361655</name>
</gene>
<protein>
    <submittedName>
        <fullName evidence="1">Uncharacterized protein</fullName>
    </submittedName>
</protein>
<reference evidence="1 2" key="1">
    <citation type="submission" date="2018-03" db="EMBL/GenBank/DDBJ databases">
        <title>Genomes of Pezizomycetes fungi and the evolution of truffles.</title>
        <authorList>
            <person name="Murat C."/>
            <person name="Payen T."/>
            <person name="Noel B."/>
            <person name="Kuo A."/>
            <person name="Martin F.M."/>
        </authorList>
    </citation>
    <scope>NUCLEOTIDE SEQUENCE [LARGE SCALE GENOMIC DNA]</scope>
    <source>
        <strain evidence="1">091103-1</strain>
    </source>
</reference>
<evidence type="ECO:0000313" key="2">
    <source>
        <dbReference type="Proteomes" id="UP000246991"/>
    </source>
</evidence>
<dbReference type="Proteomes" id="UP000246991">
    <property type="component" value="Unassembled WGS sequence"/>
</dbReference>
<evidence type="ECO:0000313" key="1">
    <source>
        <dbReference type="EMBL" id="PWW78638.1"/>
    </source>
</evidence>
<organism evidence="1 2">
    <name type="scientific">Tuber magnatum</name>
    <name type="common">white Piedmont truffle</name>
    <dbReference type="NCBI Taxonomy" id="42249"/>
    <lineage>
        <taxon>Eukaryota</taxon>
        <taxon>Fungi</taxon>
        <taxon>Dikarya</taxon>
        <taxon>Ascomycota</taxon>
        <taxon>Pezizomycotina</taxon>
        <taxon>Pezizomycetes</taxon>
        <taxon>Pezizales</taxon>
        <taxon>Tuberaceae</taxon>
        <taxon>Tuber</taxon>
    </lineage>
</organism>
<dbReference type="EMBL" id="PYWC01000013">
    <property type="protein sequence ID" value="PWW78638.1"/>
    <property type="molecule type" value="Genomic_DNA"/>
</dbReference>
<comment type="caution">
    <text evidence="1">The sequence shown here is derived from an EMBL/GenBank/DDBJ whole genome shotgun (WGS) entry which is preliminary data.</text>
</comment>
<dbReference type="Gene3D" id="1.20.5.1070">
    <property type="entry name" value="Head and neck region of the ectodomain of NDV fusion glycoprotein"/>
    <property type="match status" value="1"/>
</dbReference>
<keyword evidence="2" id="KW-1185">Reference proteome</keyword>
<dbReference type="SUPFAM" id="SSF57997">
    <property type="entry name" value="Tropomyosin"/>
    <property type="match status" value="1"/>
</dbReference>